<feature type="compositionally biased region" description="Basic and acidic residues" evidence="1">
    <location>
        <begin position="275"/>
        <end position="318"/>
    </location>
</feature>
<sequence>MTTVQMQTTSNIEASATEDPMELTSEMDRRFGADDDIDIDLDLTVDNYQYEEDEYMGEDINVFTDMASTNEQDMQAGNDDEMADDNYVEGSIAGQSSVHDEDLEDAGEAELYPGDEDTIVEAHLEHLSDIPQGVLDKQDQISTDPGQDPDYLEQPSAQEISGIAPGSLSTAQKERSSPPETSTIVTQETLQELAPQYDETSRHEDKKHQYIAQEPQREHEEQTSRREGESHWDISNEPHQGDEDDISKQETSGYEYSTDVFSDNLQHGSETTIEQPEKEEAVGASPKEDSPLLQKAKDDKPEDYRNEPDEATSREPARVHPVIVLYQDNEISLFPPIDSDDEHTNTYFLQSEEVAGDSIKALFGALRSILGESISEQEELMLDINDLDLHINESTIDSSTTTLLQIIEVYNHLQHYDGIENVPPLYMHLTTKASFSHRFEFLLNAIVEGKGLSQLRSSEVGEEIQQTALDGVQVHEAVDALPQDDVTRDTEAEVAEQEEILESENVHDEANLLSESSPLRQPSKDATTATQDFAPPNKFVDSAGKETDDTEAYSEIKETQGDEDHKEKHKIKESQEAESHEEVEDINEATQTSEEAPIPSASSTASGEQLAQNPVEATVNEEDTIEYEDEEELTHGTSTGSSTLQGDVFDTNTDHDQAETEGQIASTPAKDFDDTPNLLDPTAEPENYEDLAEKEEAATNENDGDLLGGRSDLSKPSDGPVAAIPAIPAQTDLESPVLANDDEHPTDEDEITYEDEDVVETPEEQVDLERIVASSPGSLKRARSLHGDDDALENESQGAKRVRSG</sequence>
<dbReference type="InterPro" id="IPR018822">
    <property type="entry name" value="UPF0646"/>
</dbReference>
<comment type="caution">
    <text evidence="2">The sequence shown here is derived from an EMBL/GenBank/DDBJ whole genome shotgun (WGS) entry which is preliminary data.</text>
</comment>
<feature type="compositionally biased region" description="Acidic residues" evidence="1">
    <location>
        <begin position="619"/>
        <end position="632"/>
    </location>
</feature>
<feature type="region of interest" description="Disordered" evidence="1">
    <location>
        <begin position="481"/>
        <end position="805"/>
    </location>
</feature>
<feature type="compositionally biased region" description="Polar residues" evidence="1">
    <location>
        <begin position="588"/>
        <end position="612"/>
    </location>
</feature>
<feature type="compositionally biased region" description="Polar residues" evidence="1">
    <location>
        <begin position="178"/>
        <end position="190"/>
    </location>
</feature>
<feature type="compositionally biased region" description="Basic and acidic residues" evidence="1">
    <location>
        <begin position="554"/>
        <end position="580"/>
    </location>
</feature>
<reference evidence="2" key="1">
    <citation type="submission" date="2023-03" db="EMBL/GenBank/DDBJ databases">
        <title>Complete genome of Cladonia borealis.</title>
        <authorList>
            <person name="Park H."/>
        </authorList>
    </citation>
    <scope>NUCLEOTIDE SEQUENCE</scope>
    <source>
        <strain evidence="2">ANT050790</strain>
    </source>
</reference>
<feature type="compositionally biased region" description="Acidic residues" evidence="1">
    <location>
        <begin position="101"/>
        <end position="119"/>
    </location>
</feature>
<feature type="compositionally biased region" description="Acidic residues" evidence="1">
    <location>
        <begin position="744"/>
        <end position="766"/>
    </location>
</feature>
<feature type="region of interest" description="Disordered" evidence="1">
    <location>
        <begin position="72"/>
        <end position="255"/>
    </location>
</feature>
<feature type="compositionally biased region" description="Basic and acidic residues" evidence="1">
    <location>
        <begin position="215"/>
        <end position="241"/>
    </location>
</feature>
<protein>
    <submittedName>
        <fullName evidence="2">Uncharacterized protein</fullName>
    </submittedName>
</protein>
<feature type="compositionally biased region" description="Acidic residues" evidence="1">
    <location>
        <begin position="78"/>
        <end position="87"/>
    </location>
</feature>
<name>A0AA39V1B6_9LECA</name>
<feature type="compositionally biased region" description="Acidic residues" evidence="1">
    <location>
        <begin position="492"/>
        <end position="502"/>
    </location>
</feature>
<feature type="compositionally biased region" description="Polar residues" evidence="1">
    <location>
        <begin position="513"/>
        <end position="531"/>
    </location>
</feature>
<gene>
    <name evidence="2" type="ORF">JMJ35_005752</name>
</gene>
<dbReference type="AlphaFoldDB" id="A0AA39V1B6"/>
<dbReference type="Pfam" id="PF10336">
    <property type="entry name" value="DUF2420"/>
    <property type="match status" value="1"/>
</dbReference>
<evidence type="ECO:0000313" key="2">
    <source>
        <dbReference type="EMBL" id="KAK0511902.1"/>
    </source>
</evidence>
<proteinExistence type="predicted"/>
<feature type="compositionally biased region" description="Polar residues" evidence="1">
    <location>
        <begin position="1"/>
        <end position="14"/>
    </location>
</feature>
<evidence type="ECO:0000313" key="3">
    <source>
        <dbReference type="Proteomes" id="UP001166286"/>
    </source>
</evidence>
<feature type="compositionally biased region" description="Basic and acidic residues" evidence="1">
    <location>
        <begin position="199"/>
        <end position="208"/>
    </location>
</feature>
<dbReference type="Proteomes" id="UP001166286">
    <property type="component" value="Unassembled WGS sequence"/>
</dbReference>
<accession>A0AA39V1B6</accession>
<evidence type="ECO:0000256" key="1">
    <source>
        <dbReference type="SAM" id="MobiDB-lite"/>
    </source>
</evidence>
<feature type="region of interest" description="Disordered" evidence="1">
    <location>
        <begin position="269"/>
        <end position="318"/>
    </location>
</feature>
<keyword evidence="3" id="KW-1185">Reference proteome</keyword>
<organism evidence="2 3">
    <name type="scientific">Cladonia borealis</name>
    <dbReference type="NCBI Taxonomy" id="184061"/>
    <lineage>
        <taxon>Eukaryota</taxon>
        <taxon>Fungi</taxon>
        <taxon>Dikarya</taxon>
        <taxon>Ascomycota</taxon>
        <taxon>Pezizomycotina</taxon>
        <taxon>Lecanoromycetes</taxon>
        <taxon>OSLEUM clade</taxon>
        <taxon>Lecanoromycetidae</taxon>
        <taxon>Lecanorales</taxon>
        <taxon>Lecanorineae</taxon>
        <taxon>Cladoniaceae</taxon>
        <taxon>Cladonia</taxon>
    </lineage>
</organism>
<dbReference type="EMBL" id="JAFEKC020000012">
    <property type="protein sequence ID" value="KAK0511902.1"/>
    <property type="molecule type" value="Genomic_DNA"/>
</dbReference>
<feature type="region of interest" description="Disordered" evidence="1">
    <location>
        <begin position="1"/>
        <end position="22"/>
    </location>
</feature>